<dbReference type="GO" id="GO:1902201">
    <property type="term" value="P:negative regulation of bacterial-type flagellum-dependent cell motility"/>
    <property type="evidence" value="ECO:0007669"/>
    <property type="project" value="TreeGrafter"/>
</dbReference>
<comment type="caution">
    <text evidence="5">The sequence shown here is derived from an EMBL/GenBank/DDBJ whole genome shotgun (WGS) entry which is preliminary data.</text>
</comment>
<dbReference type="Proteomes" id="UP001139516">
    <property type="component" value="Unassembled WGS sequence"/>
</dbReference>
<name>A0A9X2BXP9_9PROT</name>
<protein>
    <recommendedName>
        <fullName evidence="1">diguanylate cyclase</fullName>
        <ecNumber evidence="1">2.7.7.65</ecNumber>
    </recommendedName>
</protein>
<dbReference type="GO" id="GO:0043709">
    <property type="term" value="P:cell adhesion involved in single-species biofilm formation"/>
    <property type="evidence" value="ECO:0007669"/>
    <property type="project" value="TreeGrafter"/>
</dbReference>
<dbReference type="CDD" id="cd00130">
    <property type="entry name" value="PAS"/>
    <property type="match status" value="1"/>
</dbReference>
<proteinExistence type="predicted"/>
<dbReference type="Pfam" id="PF12860">
    <property type="entry name" value="PAS_7"/>
    <property type="match status" value="1"/>
</dbReference>
<dbReference type="SMART" id="SM00267">
    <property type="entry name" value="GGDEF"/>
    <property type="match status" value="1"/>
</dbReference>
<evidence type="ECO:0000256" key="3">
    <source>
        <dbReference type="SAM" id="MobiDB-lite"/>
    </source>
</evidence>
<keyword evidence="5" id="KW-0548">Nucleotidyltransferase</keyword>
<dbReference type="InterPro" id="IPR043128">
    <property type="entry name" value="Rev_trsase/Diguanyl_cyclase"/>
</dbReference>
<dbReference type="CDD" id="cd01949">
    <property type="entry name" value="GGDEF"/>
    <property type="match status" value="1"/>
</dbReference>
<dbReference type="InterPro" id="IPR000160">
    <property type="entry name" value="GGDEF_dom"/>
</dbReference>
<feature type="domain" description="GGDEF" evidence="4">
    <location>
        <begin position="221"/>
        <end position="351"/>
    </location>
</feature>
<organism evidence="5 6">
    <name type="scientific">Roseomonas acroporae</name>
    <dbReference type="NCBI Taxonomy" id="2937791"/>
    <lineage>
        <taxon>Bacteria</taxon>
        <taxon>Pseudomonadati</taxon>
        <taxon>Pseudomonadota</taxon>
        <taxon>Alphaproteobacteria</taxon>
        <taxon>Acetobacterales</taxon>
        <taxon>Roseomonadaceae</taxon>
        <taxon>Roseomonas</taxon>
    </lineage>
</organism>
<dbReference type="InterPro" id="IPR029787">
    <property type="entry name" value="Nucleotide_cyclase"/>
</dbReference>
<dbReference type="SUPFAM" id="SSF55785">
    <property type="entry name" value="PYP-like sensor domain (PAS domain)"/>
    <property type="match status" value="1"/>
</dbReference>
<dbReference type="GO" id="GO:0005886">
    <property type="term" value="C:plasma membrane"/>
    <property type="evidence" value="ECO:0007669"/>
    <property type="project" value="TreeGrafter"/>
</dbReference>
<accession>A0A9X2BXP9</accession>
<dbReference type="PANTHER" id="PTHR45138">
    <property type="entry name" value="REGULATORY COMPONENTS OF SENSORY TRANSDUCTION SYSTEM"/>
    <property type="match status" value="1"/>
</dbReference>
<dbReference type="FunFam" id="3.30.70.270:FF:000001">
    <property type="entry name" value="Diguanylate cyclase domain protein"/>
    <property type="match status" value="1"/>
</dbReference>
<dbReference type="InterPro" id="IPR035965">
    <property type="entry name" value="PAS-like_dom_sf"/>
</dbReference>
<dbReference type="PROSITE" id="PS50887">
    <property type="entry name" value="GGDEF"/>
    <property type="match status" value="1"/>
</dbReference>
<dbReference type="InterPro" id="IPR000014">
    <property type="entry name" value="PAS"/>
</dbReference>
<dbReference type="NCBIfam" id="TIGR00254">
    <property type="entry name" value="GGDEF"/>
    <property type="match status" value="1"/>
</dbReference>
<evidence type="ECO:0000313" key="5">
    <source>
        <dbReference type="EMBL" id="MCK8785190.1"/>
    </source>
</evidence>
<evidence type="ECO:0000313" key="6">
    <source>
        <dbReference type="Proteomes" id="UP001139516"/>
    </source>
</evidence>
<dbReference type="EC" id="2.7.7.65" evidence="1"/>
<keyword evidence="5" id="KW-0808">Transferase</keyword>
<dbReference type="SUPFAM" id="SSF55073">
    <property type="entry name" value="Nucleotide cyclase"/>
    <property type="match status" value="1"/>
</dbReference>
<evidence type="ECO:0000256" key="2">
    <source>
        <dbReference type="ARBA" id="ARBA00034247"/>
    </source>
</evidence>
<dbReference type="Gene3D" id="3.30.70.270">
    <property type="match status" value="1"/>
</dbReference>
<dbReference type="EMBL" id="JALPRX010000050">
    <property type="protein sequence ID" value="MCK8785190.1"/>
    <property type="molecule type" value="Genomic_DNA"/>
</dbReference>
<dbReference type="RefSeq" id="WP_248667308.1">
    <property type="nucleotide sequence ID" value="NZ_JALPRX010000050.1"/>
</dbReference>
<dbReference type="GO" id="GO:0052621">
    <property type="term" value="F:diguanylate cyclase activity"/>
    <property type="evidence" value="ECO:0007669"/>
    <property type="project" value="UniProtKB-EC"/>
</dbReference>
<dbReference type="PANTHER" id="PTHR45138:SF9">
    <property type="entry name" value="DIGUANYLATE CYCLASE DGCM-RELATED"/>
    <property type="match status" value="1"/>
</dbReference>
<dbReference type="AlphaFoldDB" id="A0A9X2BXP9"/>
<gene>
    <name evidence="5" type="ORF">M0638_12425</name>
</gene>
<comment type="catalytic activity">
    <reaction evidence="2">
        <text>2 GTP = 3',3'-c-di-GMP + 2 diphosphate</text>
        <dbReference type="Rhea" id="RHEA:24898"/>
        <dbReference type="ChEBI" id="CHEBI:33019"/>
        <dbReference type="ChEBI" id="CHEBI:37565"/>
        <dbReference type="ChEBI" id="CHEBI:58805"/>
        <dbReference type="EC" id="2.7.7.65"/>
    </reaction>
</comment>
<dbReference type="InterPro" id="IPR050469">
    <property type="entry name" value="Diguanylate_Cyclase"/>
</dbReference>
<feature type="region of interest" description="Disordered" evidence="3">
    <location>
        <begin position="1"/>
        <end position="24"/>
    </location>
</feature>
<sequence length="351" mass="37745">MSPVRPDLGLQLTADPDIAPDGPRVIEAGRSRGPGASWSSLPFSLEGLPLLEEALRAVPQAVMVTDRQMRMIFTNSAYTGFFGLPPELSGGGAPVQPAIDAIAASGEYGPGPPDRHASFRKAAIRNGLRFQLERRRPRGGHLLVAGCPLDHGGYLTLITDLSVRDAPSAPVELLAEVEALRAENRALAQLATTDPLLGIPNRRGFARLAGAEHRRLRRERDRNTVLLLDIDHFKSINDTHGHASGDAVLRRIARTLQATLRPGDHLARHGGEEFAVLLPRTGLERGQEMAEALRLAVAETPVALPAATLRVAISGGVTEWAPDEGIDEALARADRHLYVAKQSGRNRMVAA</sequence>
<keyword evidence="6" id="KW-1185">Reference proteome</keyword>
<reference evidence="5" key="1">
    <citation type="submission" date="2022-04" db="EMBL/GenBank/DDBJ databases">
        <title>Roseomonas acroporae sp. nov., isolated from coral Acropora digitifera.</title>
        <authorList>
            <person name="Sun H."/>
        </authorList>
    </citation>
    <scope>NUCLEOTIDE SEQUENCE</scope>
    <source>
        <strain evidence="5">NAR14</strain>
    </source>
</reference>
<dbReference type="Pfam" id="PF00990">
    <property type="entry name" value="GGDEF"/>
    <property type="match status" value="1"/>
</dbReference>
<dbReference type="Gene3D" id="3.30.450.20">
    <property type="entry name" value="PAS domain"/>
    <property type="match status" value="1"/>
</dbReference>
<evidence type="ECO:0000256" key="1">
    <source>
        <dbReference type="ARBA" id="ARBA00012528"/>
    </source>
</evidence>
<evidence type="ECO:0000259" key="4">
    <source>
        <dbReference type="PROSITE" id="PS50887"/>
    </source>
</evidence>